<organism evidence="1 2">
    <name type="scientific">Thermoactinomyces intermedius</name>
    <dbReference type="NCBI Taxonomy" id="2024"/>
    <lineage>
        <taxon>Bacteria</taxon>
        <taxon>Bacillati</taxon>
        <taxon>Bacillota</taxon>
        <taxon>Bacilli</taxon>
        <taxon>Bacillales</taxon>
        <taxon>Thermoactinomycetaceae</taxon>
        <taxon>Thermoactinomyces</taxon>
    </lineage>
</organism>
<dbReference type="Proteomes" id="UP000633619">
    <property type="component" value="Unassembled WGS sequence"/>
</dbReference>
<name>A0A8I1A9E0_THEIN</name>
<dbReference type="AlphaFoldDB" id="A0A8I1A9E0"/>
<keyword evidence="2" id="KW-1185">Reference proteome</keyword>
<proteinExistence type="predicted"/>
<dbReference type="EMBL" id="JAECVW010000001">
    <property type="protein sequence ID" value="MBH8593767.1"/>
    <property type="molecule type" value="Genomic_DNA"/>
</dbReference>
<accession>A0A8I1A9E0</accession>
<reference evidence="1 2" key="1">
    <citation type="submission" date="2020-12" db="EMBL/GenBank/DDBJ databases">
        <title>WGS of Thermoactinomyces spp.</title>
        <authorList>
            <person name="Cheng K."/>
        </authorList>
    </citation>
    <scope>NUCLEOTIDE SEQUENCE [LARGE SCALE GENOMIC DNA]</scope>
    <source>
        <strain evidence="2">CICC 10671\DSM 43846</strain>
    </source>
</reference>
<sequence>MPYTNFIPVKRMIGHLIISQKRNHWASTLTTKELIFQKPHLSYHILLNDVIGIIPCEIKGLHPQPDHDVWMSVKNPSRYYKISVHKLFVINRNGVFTNGATDLIVPLNHRFLKHIEKYTNLTMLSS</sequence>
<comment type="caution">
    <text evidence="1">The sequence shown here is derived from an EMBL/GenBank/DDBJ whole genome shotgun (WGS) entry which is preliminary data.</text>
</comment>
<dbReference type="RefSeq" id="WP_181731157.1">
    <property type="nucleotide sequence ID" value="NZ_JACEIR010000001.1"/>
</dbReference>
<protein>
    <submittedName>
        <fullName evidence="1">Uncharacterized protein</fullName>
    </submittedName>
</protein>
<evidence type="ECO:0000313" key="1">
    <source>
        <dbReference type="EMBL" id="MBH8593767.1"/>
    </source>
</evidence>
<gene>
    <name evidence="1" type="ORF">I8U20_00305</name>
</gene>
<evidence type="ECO:0000313" key="2">
    <source>
        <dbReference type="Proteomes" id="UP000633619"/>
    </source>
</evidence>